<organism evidence="1">
    <name type="scientific">Pseudomonas phage Orisa01</name>
    <dbReference type="NCBI Taxonomy" id="3138544"/>
    <lineage>
        <taxon>Viruses</taxon>
    </lineage>
</organism>
<reference evidence="1" key="1">
    <citation type="journal article" date="2024" name="J. Gen. Virol.">
        <title>Novel phages of Pseudomonas syringae unveil numerous potential auxiliary metabolic genes.</title>
        <authorList>
            <person name="Feltin C."/>
            <person name="Garneau J.R."/>
            <person name="Morris C.E."/>
            <person name="Berard A."/>
            <person name="Torres-Barcelo C."/>
        </authorList>
    </citation>
    <scope>NUCLEOTIDE SEQUENCE</scope>
</reference>
<proteinExistence type="predicted"/>
<gene>
    <name evidence="1" type="ORF">Orisa01_00013</name>
</gene>
<sequence>MIEVIPEYNTAGGRKLQLVLEEYEGQRTWDAAFTEKQRSHAVVVDLSSWKQKKSAGTWGTTIYRPNFISSMIGI</sequence>
<dbReference type="EMBL" id="PP179329">
    <property type="protein sequence ID" value="XAI70888.1"/>
    <property type="molecule type" value="Genomic_DNA"/>
</dbReference>
<accession>A0AAU6W2Y4</accession>
<protein>
    <submittedName>
        <fullName evidence="1">Capsid protein</fullName>
    </submittedName>
</protein>
<evidence type="ECO:0000313" key="1">
    <source>
        <dbReference type="EMBL" id="XAI70888.1"/>
    </source>
</evidence>
<name>A0AAU6W2Y4_9VIRU</name>